<dbReference type="EC" id="2.1.1.-" evidence="8"/>
<dbReference type="InterPro" id="IPR023267">
    <property type="entry name" value="RCMT"/>
</dbReference>
<dbReference type="Pfam" id="PF01189">
    <property type="entry name" value="Methyltr_RsmB-F"/>
    <property type="match status" value="1"/>
</dbReference>
<comment type="caution">
    <text evidence="5">Lacks conserved residue(s) required for the propagation of feature annotation.</text>
</comment>
<dbReference type="PRINTS" id="PR02008">
    <property type="entry name" value="RCMTFAMILY"/>
</dbReference>
<keyword evidence="9" id="KW-1185">Reference proteome</keyword>
<protein>
    <submittedName>
        <fullName evidence="8">RsmB/NOP family class I SAM-dependent RNA methyltransferase</fullName>
        <ecNumber evidence="8">2.1.1.-</ecNumber>
    </submittedName>
</protein>
<dbReference type="GO" id="GO:0032259">
    <property type="term" value="P:methylation"/>
    <property type="evidence" value="ECO:0007669"/>
    <property type="project" value="UniProtKB-KW"/>
</dbReference>
<evidence type="ECO:0000259" key="7">
    <source>
        <dbReference type="PROSITE" id="PS51686"/>
    </source>
</evidence>
<proteinExistence type="inferred from homology"/>
<dbReference type="PANTHER" id="PTHR22807:SF53">
    <property type="entry name" value="RIBOSOMAL RNA SMALL SUBUNIT METHYLTRANSFERASE B-RELATED"/>
    <property type="match status" value="1"/>
</dbReference>
<dbReference type="Gene3D" id="3.40.50.150">
    <property type="entry name" value="Vaccinia Virus protein VP39"/>
    <property type="match status" value="1"/>
</dbReference>
<comment type="caution">
    <text evidence="8">The sequence shown here is derived from an EMBL/GenBank/DDBJ whole genome shotgun (WGS) entry which is preliminary data.</text>
</comment>
<dbReference type="PANTHER" id="PTHR22807">
    <property type="entry name" value="NOP2 YEAST -RELATED NOL1/NOP2/FMU SUN DOMAIN-CONTAINING"/>
    <property type="match status" value="1"/>
</dbReference>
<dbReference type="Proteomes" id="UP001247754">
    <property type="component" value="Unassembled WGS sequence"/>
</dbReference>
<sequence length="381" mass="39649">MTPGARAQAAISVLDRVLAGAPAEQALTNWARASRYAGSGDRAAVRDLVFDALRRRRSAAALGGGETGRGLVLGLLRDQGADVAALFTGQGHAPAPPGPEEAGREPSGLEALDCPDWLAPALRESLGEDFAAVMGLLRQRAPVFLRVNTLRATVAGAQAALAAEGVGTQFNQLANTALEVTEGARKISSSAAYREGLVELQDAASQAVVAALPLSDGMTVLDYCAGGGGKTLAMAARARIRLTAHDADPRRMADLPARAARAGVKVQLTETARLRGPFDLVLADAPCSGSGAWRRSPEAKWRLTPDRLADLTATQDAVLDAAAALSGGWIAYATCSLLAAENADRAAAFLARTPGWRLAGERRLTPLDGGDGFYLALLRRE</sequence>
<evidence type="ECO:0000313" key="8">
    <source>
        <dbReference type="EMBL" id="MDR5651586.1"/>
    </source>
</evidence>
<evidence type="ECO:0000313" key="9">
    <source>
        <dbReference type="Proteomes" id="UP001247754"/>
    </source>
</evidence>
<feature type="binding site" evidence="5">
    <location>
        <position position="246"/>
    </location>
    <ligand>
        <name>S-adenosyl-L-methionine</name>
        <dbReference type="ChEBI" id="CHEBI:59789"/>
    </ligand>
</feature>
<organism evidence="8 9">
    <name type="scientific">Ruixingdingia sedimenti</name>
    <dbReference type="NCBI Taxonomy" id="3073604"/>
    <lineage>
        <taxon>Bacteria</taxon>
        <taxon>Pseudomonadati</taxon>
        <taxon>Pseudomonadota</taxon>
        <taxon>Alphaproteobacteria</taxon>
        <taxon>Rhodobacterales</taxon>
        <taxon>Paracoccaceae</taxon>
        <taxon>Ruixingdingia</taxon>
    </lineage>
</organism>
<feature type="binding site" evidence="5">
    <location>
        <position position="284"/>
    </location>
    <ligand>
        <name>S-adenosyl-L-methionine</name>
        <dbReference type="ChEBI" id="CHEBI:59789"/>
    </ligand>
</feature>
<accession>A0ABU1F403</accession>
<keyword evidence="1 5" id="KW-0489">Methyltransferase</keyword>
<evidence type="ECO:0000256" key="3">
    <source>
        <dbReference type="ARBA" id="ARBA00022691"/>
    </source>
</evidence>
<dbReference type="PROSITE" id="PS51686">
    <property type="entry name" value="SAM_MT_RSMB_NOP"/>
    <property type="match status" value="1"/>
</dbReference>
<name>A0ABU1F403_9RHOB</name>
<evidence type="ECO:0000256" key="1">
    <source>
        <dbReference type="ARBA" id="ARBA00022603"/>
    </source>
</evidence>
<dbReference type="EMBL" id="JAVKPH010000002">
    <property type="protein sequence ID" value="MDR5651586.1"/>
    <property type="molecule type" value="Genomic_DNA"/>
</dbReference>
<dbReference type="Pfam" id="PF22458">
    <property type="entry name" value="RsmF-B_ferredox"/>
    <property type="match status" value="1"/>
</dbReference>
<keyword evidence="3 5" id="KW-0949">S-adenosyl-L-methionine</keyword>
<dbReference type="InterPro" id="IPR049560">
    <property type="entry name" value="MeTrfase_RsmB-F_NOP2_cat"/>
</dbReference>
<dbReference type="GO" id="GO:0008168">
    <property type="term" value="F:methyltransferase activity"/>
    <property type="evidence" value="ECO:0007669"/>
    <property type="project" value="UniProtKB-KW"/>
</dbReference>
<feature type="region of interest" description="Disordered" evidence="6">
    <location>
        <begin position="89"/>
        <end position="110"/>
    </location>
</feature>
<dbReference type="SUPFAM" id="SSF53335">
    <property type="entry name" value="S-adenosyl-L-methionine-dependent methyltransferases"/>
    <property type="match status" value="1"/>
</dbReference>
<feature type="active site" description="Nucleophile" evidence="5">
    <location>
        <position position="335"/>
    </location>
</feature>
<reference evidence="8 9" key="1">
    <citation type="submission" date="2023-09" db="EMBL/GenBank/DDBJ databases">
        <title>Xinfangfangia sedmenti sp. nov., isolated the sedment.</title>
        <authorList>
            <person name="Xu L."/>
        </authorList>
    </citation>
    <scope>NUCLEOTIDE SEQUENCE [LARGE SCALE GENOMIC DNA]</scope>
    <source>
        <strain evidence="8 9">LG-4</strain>
    </source>
</reference>
<keyword evidence="2 5" id="KW-0808">Transferase</keyword>
<dbReference type="InterPro" id="IPR029063">
    <property type="entry name" value="SAM-dependent_MTases_sf"/>
</dbReference>
<comment type="similarity">
    <text evidence="5">Belongs to the class I-like SAM-binding methyltransferase superfamily. RsmB/NOP family.</text>
</comment>
<feature type="domain" description="SAM-dependent MTase RsmB/NOP-type" evidence="7">
    <location>
        <begin position="133"/>
        <end position="381"/>
    </location>
</feature>
<keyword evidence="4 5" id="KW-0694">RNA-binding</keyword>
<dbReference type="Gene3D" id="3.30.70.1170">
    <property type="entry name" value="Sun protein, domain 3"/>
    <property type="match status" value="1"/>
</dbReference>
<evidence type="ECO:0000256" key="5">
    <source>
        <dbReference type="PROSITE-ProRule" id="PRU01023"/>
    </source>
</evidence>
<evidence type="ECO:0000256" key="4">
    <source>
        <dbReference type="ARBA" id="ARBA00022884"/>
    </source>
</evidence>
<evidence type="ECO:0000256" key="2">
    <source>
        <dbReference type="ARBA" id="ARBA00022679"/>
    </source>
</evidence>
<dbReference type="RefSeq" id="WP_310455804.1">
    <property type="nucleotide sequence ID" value="NZ_JAVKPH010000002.1"/>
</dbReference>
<dbReference type="InterPro" id="IPR054728">
    <property type="entry name" value="RsmB-like_ferredoxin"/>
</dbReference>
<dbReference type="InterPro" id="IPR001678">
    <property type="entry name" value="MeTrfase_RsmB-F_NOP2_dom"/>
</dbReference>
<gene>
    <name evidence="8" type="ORF">RGD00_03145</name>
</gene>
<evidence type="ECO:0000256" key="6">
    <source>
        <dbReference type="SAM" id="MobiDB-lite"/>
    </source>
</evidence>